<organism evidence="1 2">
    <name type="scientific">Labilibaculum antarcticum</name>
    <dbReference type="NCBI Taxonomy" id="1717717"/>
    <lineage>
        <taxon>Bacteria</taxon>
        <taxon>Pseudomonadati</taxon>
        <taxon>Bacteroidota</taxon>
        <taxon>Bacteroidia</taxon>
        <taxon>Marinilabiliales</taxon>
        <taxon>Marinifilaceae</taxon>
        <taxon>Labilibaculum</taxon>
    </lineage>
</organism>
<gene>
    <name evidence="1" type="ORF">ALGA_3381</name>
</gene>
<reference evidence="2" key="2">
    <citation type="journal article" date="2020" name="Antonie Van Leeuwenhoek">
        <title>Labilibaculum antarcticum sp. nov., a novel facultative anaerobic, psychrotorelant bacterium isolated from marine sediment of Antarctica.</title>
        <authorList>
            <person name="Watanabe M."/>
            <person name="Kojima H."/>
            <person name="Fukui M."/>
        </authorList>
    </citation>
    <scope>NUCLEOTIDE SEQUENCE [LARGE SCALE GENOMIC DNA]</scope>
    <source>
        <strain evidence="2">SPP2</strain>
    </source>
</reference>
<protein>
    <recommendedName>
        <fullName evidence="3">Lipocalin-like domain-containing protein</fullName>
    </recommendedName>
</protein>
<sequence length="88" mass="9935">MTTYDVNGNKIDSTSFYKKSGQDLGYEAIEHLTFTKGRTIVIIDTVKRWKINEEEADIIEGSLQMTTGITQYQILENGKIKISSTASR</sequence>
<dbReference type="KEGG" id="mbas:ALGA_3381"/>
<evidence type="ECO:0000313" key="2">
    <source>
        <dbReference type="Proteomes" id="UP000218267"/>
    </source>
</evidence>
<name>A0A1Y1CML1_9BACT</name>
<evidence type="ECO:0000313" key="1">
    <source>
        <dbReference type="EMBL" id="BAX81679.1"/>
    </source>
</evidence>
<evidence type="ECO:0008006" key="3">
    <source>
        <dbReference type="Google" id="ProtNLM"/>
    </source>
</evidence>
<dbReference type="AlphaFoldDB" id="A0A1Y1CML1"/>
<reference evidence="1 2" key="1">
    <citation type="journal article" date="2018" name="Mar. Genomics">
        <title>Complete genome sequence of Marinifilaceae bacterium strain SPP2, isolated from the Antarctic marine sediment.</title>
        <authorList>
            <person name="Watanabe M."/>
            <person name="Kojima H."/>
            <person name="Fukui M."/>
        </authorList>
    </citation>
    <scope>NUCLEOTIDE SEQUENCE [LARGE SCALE GENOMIC DNA]</scope>
    <source>
        <strain evidence="1 2">SPP2</strain>
    </source>
</reference>
<accession>A0A1Y1CML1</accession>
<dbReference type="Proteomes" id="UP000218267">
    <property type="component" value="Chromosome"/>
</dbReference>
<dbReference type="EMBL" id="AP018042">
    <property type="protein sequence ID" value="BAX81679.1"/>
    <property type="molecule type" value="Genomic_DNA"/>
</dbReference>
<keyword evidence="2" id="KW-1185">Reference proteome</keyword>
<proteinExistence type="predicted"/>